<evidence type="ECO:0000313" key="2">
    <source>
        <dbReference type="Proteomes" id="UP000054485"/>
    </source>
</evidence>
<dbReference type="AlphaFoldDB" id="A0A0D0AAK7"/>
<gene>
    <name evidence="1" type="ORF">CY34DRAFT_110014</name>
</gene>
<dbReference type="EMBL" id="KN835659">
    <property type="protein sequence ID" value="KIK35134.1"/>
    <property type="molecule type" value="Genomic_DNA"/>
</dbReference>
<accession>A0A0D0AAK7</accession>
<sequence length="225" mass="25315">MVVGIFTTKTISDGGRELLKDETSEADLVTPTLPAFRSLLAVSCHPSVREHYGKLIHGLLSSCLLNVDEMRFAFEILTCLWETKVTQGTRRLDFIEKVKANLLVAVLILTIIPPQVAVSRDVVEHLFFLISQKLEEGDQLLWQFTAPKTLAIAASRSELLRACIRLLLPALVQCVAKIVPRLDEGTVSEQQAILIDEVWKTFAMLVSLAKDEQHQYQYPRITNLF</sequence>
<organism evidence="1 2">
    <name type="scientific">Suillus luteus UH-Slu-Lm8-n1</name>
    <dbReference type="NCBI Taxonomy" id="930992"/>
    <lineage>
        <taxon>Eukaryota</taxon>
        <taxon>Fungi</taxon>
        <taxon>Dikarya</taxon>
        <taxon>Basidiomycota</taxon>
        <taxon>Agaricomycotina</taxon>
        <taxon>Agaricomycetes</taxon>
        <taxon>Agaricomycetidae</taxon>
        <taxon>Boletales</taxon>
        <taxon>Suillineae</taxon>
        <taxon>Suillaceae</taxon>
        <taxon>Suillus</taxon>
    </lineage>
</organism>
<keyword evidence="2" id="KW-1185">Reference proteome</keyword>
<protein>
    <submittedName>
        <fullName evidence="1">Uncharacterized protein</fullName>
    </submittedName>
</protein>
<dbReference type="OrthoDB" id="192608at2759"/>
<proteinExistence type="predicted"/>
<dbReference type="STRING" id="930992.A0A0D0AAK7"/>
<dbReference type="Proteomes" id="UP000054485">
    <property type="component" value="Unassembled WGS sequence"/>
</dbReference>
<name>A0A0D0AAK7_9AGAM</name>
<dbReference type="HOGENOM" id="CLU_1230620_0_0_1"/>
<evidence type="ECO:0000313" key="1">
    <source>
        <dbReference type="EMBL" id="KIK35134.1"/>
    </source>
</evidence>
<reference evidence="2" key="2">
    <citation type="submission" date="2015-01" db="EMBL/GenBank/DDBJ databases">
        <title>Evolutionary Origins and Diversification of the Mycorrhizal Mutualists.</title>
        <authorList>
            <consortium name="DOE Joint Genome Institute"/>
            <consortium name="Mycorrhizal Genomics Consortium"/>
            <person name="Kohler A."/>
            <person name="Kuo A."/>
            <person name="Nagy L.G."/>
            <person name="Floudas D."/>
            <person name="Copeland A."/>
            <person name="Barry K.W."/>
            <person name="Cichocki N."/>
            <person name="Veneault-Fourrey C."/>
            <person name="LaButti K."/>
            <person name="Lindquist E.A."/>
            <person name="Lipzen A."/>
            <person name="Lundell T."/>
            <person name="Morin E."/>
            <person name="Murat C."/>
            <person name="Riley R."/>
            <person name="Ohm R."/>
            <person name="Sun H."/>
            <person name="Tunlid A."/>
            <person name="Henrissat B."/>
            <person name="Grigoriev I.V."/>
            <person name="Hibbett D.S."/>
            <person name="Martin F."/>
        </authorList>
    </citation>
    <scope>NUCLEOTIDE SEQUENCE [LARGE SCALE GENOMIC DNA]</scope>
    <source>
        <strain evidence="2">UH-Slu-Lm8-n1</strain>
    </source>
</reference>
<dbReference type="InParanoid" id="A0A0D0AAK7"/>
<reference evidence="1 2" key="1">
    <citation type="submission" date="2014-04" db="EMBL/GenBank/DDBJ databases">
        <authorList>
            <consortium name="DOE Joint Genome Institute"/>
            <person name="Kuo A."/>
            <person name="Ruytinx J."/>
            <person name="Rineau F."/>
            <person name="Colpaert J."/>
            <person name="Kohler A."/>
            <person name="Nagy L.G."/>
            <person name="Floudas D."/>
            <person name="Copeland A."/>
            <person name="Barry K.W."/>
            <person name="Cichocki N."/>
            <person name="Veneault-Fourrey C."/>
            <person name="LaButti K."/>
            <person name="Lindquist E.A."/>
            <person name="Lipzen A."/>
            <person name="Lundell T."/>
            <person name="Morin E."/>
            <person name="Murat C."/>
            <person name="Sun H."/>
            <person name="Tunlid A."/>
            <person name="Henrissat B."/>
            <person name="Grigoriev I.V."/>
            <person name="Hibbett D.S."/>
            <person name="Martin F."/>
            <person name="Nordberg H.P."/>
            <person name="Cantor M.N."/>
            <person name="Hua S.X."/>
        </authorList>
    </citation>
    <scope>NUCLEOTIDE SEQUENCE [LARGE SCALE GENOMIC DNA]</scope>
    <source>
        <strain evidence="1 2">UH-Slu-Lm8-n1</strain>
    </source>
</reference>